<gene>
    <name evidence="1" type="ORF">Tchl_3267</name>
</gene>
<accession>A0A1L6FGV5</accession>
<name>A0A1L6FGV5_9RHOO</name>
<protein>
    <submittedName>
        <fullName evidence="1">Uncharacterized protein</fullName>
    </submittedName>
</protein>
<keyword evidence="2" id="KW-1185">Reference proteome</keyword>
<dbReference type="EMBL" id="CP018839">
    <property type="protein sequence ID" value="APR06073.1"/>
    <property type="molecule type" value="Genomic_DNA"/>
</dbReference>
<dbReference type="AlphaFoldDB" id="A0A1L6FGV5"/>
<evidence type="ECO:0000313" key="1">
    <source>
        <dbReference type="EMBL" id="APR06073.1"/>
    </source>
</evidence>
<dbReference type="Pfam" id="PF12007">
    <property type="entry name" value="DUF3501"/>
    <property type="match status" value="1"/>
</dbReference>
<reference evidence="1 2" key="1">
    <citation type="submission" date="2016-12" db="EMBL/GenBank/DDBJ databases">
        <title>Complete genome sequence of Thauera chlorobenzoica, a Betaproteobacterium degrading haloaromatics anaerobically to CO2 and halides.</title>
        <authorList>
            <person name="Goris T."/>
            <person name="Mergelsberg M."/>
            <person name="Boll M."/>
        </authorList>
    </citation>
    <scope>NUCLEOTIDE SEQUENCE [LARGE SCALE GENOMIC DNA]</scope>
    <source>
        <strain evidence="1 2">3CB1</strain>
    </source>
</reference>
<dbReference type="STRING" id="96773.Tchl_3267"/>
<dbReference type="InterPro" id="IPR021890">
    <property type="entry name" value="DUF3501"/>
</dbReference>
<organism evidence="1 2">
    <name type="scientific">Thauera chlorobenzoica</name>
    <dbReference type="NCBI Taxonomy" id="96773"/>
    <lineage>
        <taxon>Bacteria</taxon>
        <taxon>Pseudomonadati</taxon>
        <taxon>Pseudomonadota</taxon>
        <taxon>Betaproteobacteria</taxon>
        <taxon>Rhodocyclales</taxon>
        <taxon>Zoogloeaceae</taxon>
        <taxon>Thauera</taxon>
    </lineage>
</organism>
<dbReference type="OrthoDB" id="9780579at2"/>
<sequence length="194" mass="22069">MMIERDSLLSLEAYARQRAEFRARVMAHKKNRALAVGSHVTLLFEDELTIRYQVQEMLRIERIFEEAGIADELAAYNPLVPDGQNWKATMMIEFPEETERKRWLARLIGIEDRVWVQVAGFDPVFAIADEDLGRENDEKTSSVHFLRFELGPHRVWALKSGAVLAVGIDHPAYSAVVDPVPEAVRLSLCGELHA</sequence>
<proteinExistence type="predicted"/>
<dbReference type="RefSeq" id="WP_075149320.1">
    <property type="nucleotide sequence ID" value="NZ_CP018839.1"/>
</dbReference>
<dbReference type="Proteomes" id="UP000185739">
    <property type="component" value="Chromosome"/>
</dbReference>
<evidence type="ECO:0000313" key="2">
    <source>
        <dbReference type="Proteomes" id="UP000185739"/>
    </source>
</evidence>
<dbReference type="KEGG" id="tcl:Tchl_3267"/>